<dbReference type="KEGG" id="paco:AACT_2690"/>
<name>A0A6M8EGK6_9BACT</name>
<comment type="function">
    <text evidence="2">Antitoxin component of a type II toxin-antitoxin (TA) system.</text>
</comment>
<comment type="similarity">
    <text evidence="1 2">Belongs to the phD/YefM antitoxin family.</text>
</comment>
<protein>
    <recommendedName>
        <fullName evidence="2">Antitoxin</fullName>
    </recommendedName>
</protein>
<sequence length="83" mass="9848">MQAVFYSQARNNLREIINKVCDDFDEYIITTKDEKSVVLISYEEYSSMKETIYLLSSKNNRDRLNDAVEQIENSKFLKKEIDL</sequence>
<dbReference type="InterPro" id="IPR036165">
    <property type="entry name" value="YefM-like_sf"/>
</dbReference>
<dbReference type="PANTHER" id="PTHR33713">
    <property type="entry name" value="ANTITOXIN YAFN-RELATED"/>
    <property type="match status" value="1"/>
</dbReference>
<dbReference type="PANTHER" id="PTHR33713:SF6">
    <property type="entry name" value="ANTITOXIN YEFM"/>
    <property type="match status" value="1"/>
</dbReference>
<reference evidence="3 4" key="1">
    <citation type="submission" date="2019-08" db="EMBL/GenBank/DDBJ databases">
        <title>Complete genome sequence of Arcobacter acticola.</title>
        <authorList>
            <person name="Miller W."/>
        </authorList>
    </citation>
    <scope>NUCLEOTIDE SEQUENCE [LARGE SCALE GENOMIC DNA]</scope>
    <source>
        <strain evidence="3 4">KCTC 52212</strain>
    </source>
</reference>
<keyword evidence="4" id="KW-1185">Reference proteome</keyword>
<dbReference type="AlphaFoldDB" id="A0A6M8EGK6"/>
<dbReference type="Proteomes" id="UP000503483">
    <property type="component" value="Chromosome"/>
</dbReference>
<evidence type="ECO:0000256" key="1">
    <source>
        <dbReference type="ARBA" id="ARBA00009981"/>
    </source>
</evidence>
<dbReference type="NCBIfam" id="TIGR01552">
    <property type="entry name" value="phd_fam"/>
    <property type="match status" value="1"/>
</dbReference>
<dbReference type="Pfam" id="PF02604">
    <property type="entry name" value="PhdYeFM_antitox"/>
    <property type="match status" value="1"/>
</dbReference>
<accession>A0A6M8EGK6</accession>
<dbReference type="InterPro" id="IPR051405">
    <property type="entry name" value="phD/YefM_antitoxin"/>
</dbReference>
<organism evidence="3 4">
    <name type="scientific">Arcobacter acticola</name>
    <dbReference type="NCBI Taxonomy" id="1849015"/>
    <lineage>
        <taxon>Bacteria</taxon>
        <taxon>Pseudomonadati</taxon>
        <taxon>Campylobacterota</taxon>
        <taxon>Epsilonproteobacteria</taxon>
        <taxon>Campylobacterales</taxon>
        <taxon>Arcobacteraceae</taxon>
        <taxon>Arcobacter</taxon>
    </lineage>
</organism>
<dbReference type="SUPFAM" id="SSF143120">
    <property type="entry name" value="YefM-like"/>
    <property type="match status" value="1"/>
</dbReference>
<proteinExistence type="inferred from homology"/>
<dbReference type="EMBL" id="CP042652">
    <property type="protein sequence ID" value="QKE29760.1"/>
    <property type="molecule type" value="Genomic_DNA"/>
</dbReference>
<dbReference type="Gene3D" id="3.40.1620.10">
    <property type="entry name" value="YefM-like domain"/>
    <property type="match status" value="1"/>
</dbReference>
<dbReference type="RefSeq" id="WP_172127795.1">
    <property type="nucleotide sequence ID" value="NZ_CP042652.1"/>
</dbReference>
<dbReference type="InterPro" id="IPR006442">
    <property type="entry name" value="Antitoxin_Phd/YefM"/>
</dbReference>
<gene>
    <name evidence="3" type="ORF">AACT_2690</name>
</gene>
<dbReference type="Gene3D" id="6.10.250.330">
    <property type="match status" value="1"/>
</dbReference>
<evidence type="ECO:0000256" key="2">
    <source>
        <dbReference type="RuleBase" id="RU362080"/>
    </source>
</evidence>
<evidence type="ECO:0000313" key="3">
    <source>
        <dbReference type="EMBL" id="QKE29760.1"/>
    </source>
</evidence>
<evidence type="ECO:0000313" key="4">
    <source>
        <dbReference type="Proteomes" id="UP000503483"/>
    </source>
</evidence>